<evidence type="ECO:0000313" key="6">
    <source>
        <dbReference type="Proteomes" id="UP000695007"/>
    </source>
</evidence>
<dbReference type="KEGG" id="csol:105362475"/>
<protein>
    <submittedName>
        <fullName evidence="7">Pyroglutamyl-peptidase 1</fullName>
    </submittedName>
</protein>
<dbReference type="PRINTS" id="PR00706">
    <property type="entry name" value="PYROGLUPTASE"/>
</dbReference>
<dbReference type="Gene3D" id="3.40.630.20">
    <property type="entry name" value="Peptidase C15, pyroglutamyl peptidase I-like"/>
    <property type="match status" value="1"/>
</dbReference>
<dbReference type="InterPro" id="IPR036440">
    <property type="entry name" value="Peptidase_C15-like_sf"/>
</dbReference>
<evidence type="ECO:0000256" key="4">
    <source>
        <dbReference type="ARBA" id="ARBA00022801"/>
    </source>
</evidence>
<evidence type="ECO:0000256" key="2">
    <source>
        <dbReference type="ARBA" id="ARBA00022490"/>
    </source>
</evidence>
<dbReference type="AlphaFoldDB" id="A0AAJ6YHN4"/>
<accession>A0AAJ6YHN4</accession>
<sequence>MTRLSFYVVVQESKNSFKMENEVRLTVLVTGFGPFGSHKINASWEAVKQLPELFKTLGDSMKINLIVEEIPVAYKQVSFKVKELWEKYKPSIIMHVGVSRLATCLVIERQANNNGYIKSDIFNNCPEEEDIDSQILKTTCDVKKICEAVNRKSDEINCKASISDDAGRYLCEYIYYQSLSIGEPQVLFVHVPDLHIYPSSKTAQGILEILLFLSKTAIELK</sequence>
<organism evidence="6 7">
    <name type="scientific">Ceratosolen solmsi marchali</name>
    <dbReference type="NCBI Taxonomy" id="326594"/>
    <lineage>
        <taxon>Eukaryota</taxon>
        <taxon>Metazoa</taxon>
        <taxon>Ecdysozoa</taxon>
        <taxon>Arthropoda</taxon>
        <taxon>Hexapoda</taxon>
        <taxon>Insecta</taxon>
        <taxon>Pterygota</taxon>
        <taxon>Neoptera</taxon>
        <taxon>Endopterygota</taxon>
        <taxon>Hymenoptera</taxon>
        <taxon>Apocrita</taxon>
        <taxon>Proctotrupomorpha</taxon>
        <taxon>Chalcidoidea</taxon>
        <taxon>Agaonidae</taxon>
        <taxon>Agaoninae</taxon>
        <taxon>Ceratosolen</taxon>
    </lineage>
</organism>
<dbReference type="GO" id="GO:0005829">
    <property type="term" value="C:cytosol"/>
    <property type="evidence" value="ECO:0007669"/>
    <property type="project" value="InterPro"/>
</dbReference>
<keyword evidence="5" id="KW-0788">Thiol protease</keyword>
<reference evidence="7" key="1">
    <citation type="submission" date="2025-08" db="UniProtKB">
        <authorList>
            <consortium name="RefSeq"/>
        </authorList>
    </citation>
    <scope>IDENTIFICATION</scope>
</reference>
<dbReference type="Pfam" id="PF01470">
    <property type="entry name" value="Peptidase_C15"/>
    <property type="match status" value="1"/>
</dbReference>
<evidence type="ECO:0000256" key="5">
    <source>
        <dbReference type="ARBA" id="ARBA00022807"/>
    </source>
</evidence>
<gene>
    <name evidence="7" type="primary">LOC105362475</name>
</gene>
<evidence type="ECO:0000313" key="7">
    <source>
        <dbReference type="RefSeq" id="XP_011498231.1"/>
    </source>
</evidence>
<dbReference type="RefSeq" id="XP_011498231.1">
    <property type="nucleotide sequence ID" value="XM_011499929.1"/>
</dbReference>
<evidence type="ECO:0000256" key="3">
    <source>
        <dbReference type="ARBA" id="ARBA00022670"/>
    </source>
</evidence>
<dbReference type="CDD" id="cd00501">
    <property type="entry name" value="Peptidase_C15"/>
    <property type="match status" value="1"/>
</dbReference>
<dbReference type="InterPro" id="IPR000816">
    <property type="entry name" value="Peptidase_C15"/>
</dbReference>
<dbReference type="GO" id="GO:0016920">
    <property type="term" value="F:pyroglutamyl-peptidase activity"/>
    <property type="evidence" value="ECO:0007669"/>
    <property type="project" value="InterPro"/>
</dbReference>
<dbReference type="InterPro" id="IPR016125">
    <property type="entry name" value="Peptidase_C15-like"/>
</dbReference>
<keyword evidence="2" id="KW-0963">Cytoplasm</keyword>
<dbReference type="PANTHER" id="PTHR23402:SF1">
    <property type="entry name" value="PYROGLUTAMYL-PEPTIDASE I"/>
    <property type="match status" value="1"/>
</dbReference>
<proteinExistence type="inferred from homology"/>
<dbReference type="Proteomes" id="UP000695007">
    <property type="component" value="Unplaced"/>
</dbReference>
<name>A0AAJ6YHN4_9HYME</name>
<dbReference type="GeneID" id="105362475"/>
<dbReference type="SUPFAM" id="SSF53182">
    <property type="entry name" value="Pyrrolidone carboxyl peptidase (pyroglutamate aminopeptidase)"/>
    <property type="match status" value="1"/>
</dbReference>
<dbReference type="GO" id="GO:0006508">
    <property type="term" value="P:proteolysis"/>
    <property type="evidence" value="ECO:0007669"/>
    <property type="project" value="UniProtKB-KW"/>
</dbReference>
<keyword evidence="6" id="KW-1185">Reference proteome</keyword>
<evidence type="ECO:0000256" key="1">
    <source>
        <dbReference type="ARBA" id="ARBA00006641"/>
    </source>
</evidence>
<keyword evidence="4" id="KW-0378">Hydrolase</keyword>
<comment type="similarity">
    <text evidence="1">Belongs to the peptidase C15 family.</text>
</comment>
<keyword evidence="3" id="KW-0645">Protease</keyword>
<dbReference type="PANTHER" id="PTHR23402">
    <property type="entry name" value="PROTEASE FAMILY C15 PYROGLUTAMYL-PEPTIDASE I-RELATED"/>
    <property type="match status" value="1"/>
</dbReference>